<accession>A0A6I4NWA6</accession>
<dbReference type="InterPro" id="IPR029063">
    <property type="entry name" value="SAM-dependent_MTases_sf"/>
</dbReference>
<reference evidence="2 3" key="1">
    <citation type="submission" date="2019-12" db="EMBL/GenBank/DDBJ databases">
        <authorList>
            <person name="Kim Y.S."/>
        </authorList>
    </citation>
    <scope>NUCLEOTIDE SEQUENCE [LARGE SCALE GENOMIC DNA]</scope>
    <source>
        <strain evidence="2 3">MMS17-SY077</strain>
    </source>
</reference>
<dbReference type="RefSeq" id="WP_160424110.1">
    <property type="nucleotide sequence ID" value="NZ_WSTA01000031.1"/>
</dbReference>
<dbReference type="Proteomes" id="UP000438182">
    <property type="component" value="Unassembled WGS sequence"/>
</dbReference>
<evidence type="ECO:0000313" key="3">
    <source>
        <dbReference type="Proteomes" id="UP000438182"/>
    </source>
</evidence>
<name>A0A6I4NWA6_9MICO</name>
<sequence>MGDPGTEVDDEVEIAPDTRNDDSATDDTAGTAPPRRPRDVEATAALTELIWQRAADALLVRTRPQFDEIVLDVGTGAASVPSAALVGPGGRVDAVLRDQALALRARADAGEALPQLALHRLGLADWGFGSYDVVQLALALDVVGDDEVERTAADLVSRVRPGGRIGFLVWAGRAFAELIPAVVEAAGPFDERLGAADPADLGPSVRHVGEPGSFAARLADLGLTGIHADELPRTEPVDPDLAWSIVVGTELVHLLDGVDGEDLPAVQEAFTAAIAREGVDSVDLSMLAGVGTVPPVE</sequence>
<gene>
    <name evidence="2" type="ORF">GB864_08670</name>
</gene>
<feature type="compositionally biased region" description="Acidic residues" evidence="1">
    <location>
        <begin position="1"/>
        <end position="14"/>
    </location>
</feature>
<feature type="region of interest" description="Disordered" evidence="1">
    <location>
        <begin position="1"/>
        <end position="39"/>
    </location>
</feature>
<comment type="caution">
    <text evidence="2">The sequence shown here is derived from an EMBL/GenBank/DDBJ whole genome shotgun (WGS) entry which is preliminary data.</text>
</comment>
<dbReference type="SUPFAM" id="SSF53335">
    <property type="entry name" value="S-adenosyl-L-methionine-dependent methyltransferases"/>
    <property type="match status" value="1"/>
</dbReference>
<evidence type="ECO:0000256" key="1">
    <source>
        <dbReference type="SAM" id="MobiDB-lite"/>
    </source>
</evidence>
<protein>
    <recommendedName>
        <fullName evidence="4">Class I SAM-dependent methyltransferase</fullName>
    </recommendedName>
</protein>
<dbReference type="AlphaFoldDB" id="A0A6I4NWA6"/>
<evidence type="ECO:0000313" key="2">
    <source>
        <dbReference type="EMBL" id="MWB98618.1"/>
    </source>
</evidence>
<dbReference type="Gene3D" id="3.40.50.150">
    <property type="entry name" value="Vaccinia Virus protein VP39"/>
    <property type="match status" value="1"/>
</dbReference>
<proteinExistence type="predicted"/>
<dbReference type="EMBL" id="WSTA01000031">
    <property type="protein sequence ID" value="MWB98618.1"/>
    <property type="molecule type" value="Genomic_DNA"/>
</dbReference>
<keyword evidence="3" id="KW-1185">Reference proteome</keyword>
<organism evidence="2 3">
    <name type="scientific">Agromyces seonyuensis</name>
    <dbReference type="NCBI Taxonomy" id="2662446"/>
    <lineage>
        <taxon>Bacteria</taxon>
        <taxon>Bacillati</taxon>
        <taxon>Actinomycetota</taxon>
        <taxon>Actinomycetes</taxon>
        <taxon>Micrococcales</taxon>
        <taxon>Microbacteriaceae</taxon>
        <taxon>Agromyces</taxon>
    </lineage>
</organism>
<evidence type="ECO:0008006" key="4">
    <source>
        <dbReference type="Google" id="ProtNLM"/>
    </source>
</evidence>